<dbReference type="CDD" id="cd00132">
    <property type="entry name" value="CRIB"/>
    <property type="match status" value="1"/>
</dbReference>
<evidence type="ECO:0000313" key="3">
    <source>
        <dbReference type="Proteomes" id="UP000515123"/>
    </source>
</evidence>
<dbReference type="OrthoDB" id="678664at2759"/>
<dbReference type="Proteomes" id="UP000515123">
    <property type="component" value="Linkage group 1"/>
</dbReference>
<dbReference type="PROSITE" id="PS50108">
    <property type="entry name" value="CRIB"/>
    <property type="match status" value="1"/>
</dbReference>
<dbReference type="InterPro" id="IPR036936">
    <property type="entry name" value="CRIB_dom_sf"/>
</dbReference>
<dbReference type="RefSeq" id="XP_020094798.1">
    <property type="nucleotide sequence ID" value="XM_020239209.1"/>
</dbReference>
<dbReference type="Gene3D" id="3.90.810.10">
    <property type="entry name" value="CRIB domain"/>
    <property type="match status" value="1"/>
</dbReference>
<feature type="region of interest" description="Disordered" evidence="1">
    <location>
        <begin position="25"/>
        <end position="60"/>
    </location>
</feature>
<evidence type="ECO:0000259" key="2">
    <source>
        <dbReference type="PROSITE" id="PS50108"/>
    </source>
</evidence>
<dbReference type="PANTHER" id="PTHR46931:SF14">
    <property type="entry name" value="CRIB DOMAIN-CONTAINING PROTEIN RIC2"/>
    <property type="match status" value="1"/>
</dbReference>
<reference evidence="3" key="1">
    <citation type="journal article" date="2015" name="Nat. Genet.">
        <title>The pineapple genome and the evolution of CAM photosynthesis.</title>
        <authorList>
            <person name="Ming R."/>
            <person name="VanBuren R."/>
            <person name="Wai C.M."/>
            <person name="Tang H."/>
            <person name="Schatz M.C."/>
            <person name="Bowers J.E."/>
            <person name="Lyons E."/>
            <person name="Wang M.L."/>
            <person name="Chen J."/>
            <person name="Biggers E."/>
            <person name="Zhang J."/>
            <person name="Huang L."/>
            <person name="Zhang L."/>
            <person name="Miao W."/>
            <person name="Zhang J."/>
            <person name="Ye Z."/>
            <person name="Miao C."/>
            <person name="Lin Z."/>
            <person name="Wang H."/>
            <person name="Zhou H."/>
            <person name="Yim W.C."/>
            <person name="Priest H.D."/>
            <person name="Zheng C."/>
            <person name="Woodhouse M."/>
            <person name="Edger P.P."/>
            <person name="Guyot R."/>
            <person name="Guo H.B."/>
            <person name="Guo H."/>
            <person name="Zheng G."/>
            <person name="Singh R."/>
            <person name="Sharma A."/>
            <person name="Min X."/>
            <person name="Zheng Y."/>
            <person name="Lee H."/>
            <person name="Gurtowski J."/>
            <person name="Sedlazeck F.J."/>
            <person name="Harkess A."/>
            <person name="McKain M.R."/>
            <person name="Liao Z."/>
            <person name="Fang J."/>
            <person name="Liu J."/>
            <person name="Zhang X."/>
            <person name="Zhang Q."/>
            <person name="Hu W."/>
            <person name="Qin Y."/>
            <person name="Wang K."/>
            <person name="Chen L.Y."/>
            <person name="Shirley N."/>
            <person name="Lin Y.R."/>
            <person name="Liu L.Y."/>
            <person name="Hernandez A.G."/>
            <person name="Wright C.L."/>
            <person name="Bulone V."/>
            <person name="Tuskan G.A."/>
            <person name="Heath K."/>
            <person name="Zee F."/>
            <person name="Moore P.H."/>
            <person name="Sunkar R."/>
            <person name="Leebens-Mack J.H."/>
            <person name="Mockler T."/>
            <person name="Bennetzen J.L."/>
            <person name="Freeling M."/>
            <person name="Sankoff D."/>
            <person name="Paterson A.H."/>
            <person name="Zhu X."/>
            <person name="Yang X."/>
            <person name="Smith J.A."/>
            <person name="Cushman J.C."/>
            <person name="Paull R.E."/>
            <person name="Yu Q."/>
        </authorList>
    </citation>
    <scope>NUCLEOTIDE SEQUENCE [LARGE SCALE GENOMIC DNA]</scope>
    <source>
        <strain evidence="3">cv. F153</strain>
    </source>
</reference>
<evidence type="ECO:0000313" key="4">
    <source>
        <dbReference type="RefSeq" id="XP_020094798.1"/>
    </source>
</evidence>
<evidence type="ECO:0000256" key="1">
    <source>
        <dbReference type="SAM" id="MobiDB-lite"/>
    </source>
</evidence>
<sequence length="174" mass="18938">MRDRRMDRFVVLPFSIGCVSQSSVSVADTHPKKSQAEPTPPLPSGGEDHHEKQYASAGGKPRSSFGLLSFPKPSISAGFQKLMKSIKSLSQLFVVYEEEEEEEERDMEIGLPTDVQHVAHIGWDGFNTSMSNSSSMKSWNSLSMKQFEMAMVAQTGGVGGGPLSFGLCPHTSVV</sequence>
<protein>
    <submittedName>
        <fullName evidence="4">CRIB domain-containing protein RIC4-like</fullName>
    </submittedName>
</protein>
<dbReference type="InterPro" id="IPR000095">
    <property type="entry name" value="CRIB_dom"/>
</dbReference>
<dbReference type="AlphaFoldDB" id="A0A6P5FMU8"/>
<dbReference type="Gramene" id="Aco017368.1.mrna1">
    <property type="protein sequence ID" value="Aco017368.1.mrna1"/>
    <property type="gene ID" value="Aco017368.1.path1"/>
</dbReference>
<dbReference type="InterPro" id="IPR044509">
    <property type="entry name" value="RIC2/4"/>
</dbReference>
<feature type="domain" description="CRIB" evidence="2">
    <location>
        <begin position="109"/>
        <end position="122"/>
    </location>
</feature>
<dbReference type="GeneID" id="109714530"/>
<organism evidence="3 4">
    <name type="scientific">Ananas comosus</name>
    <name type="common">Pineapple</name>
    <name type="synonym">Ananas ananas</name>
    <dbReference type="NCBI Taxonomy" id="4615"/>
    <lineage>
        <taxon>Eukaryota</taxon>
        <taxon>Viridiplantae</taxon>
        <taxon>Streptophyta</taxon>
        <taxon>Embryophyta</taxon>
        <taxon>Tracheophyta</taxon>
        <taxon>Spermatophyta</taxon>
        <taxon>Magnoliopsida</taxon>
        <taxon>Liliopsida</taxon>
        <taxon>Poales</taxon>
        <taxon>Bromeliaceae</taxon>
        <taxon>Bromelioideae</taxon>
        <taxon>Ananas</taxon>
    </lineage>
</organism>
<proteinExistence type="predicted"/>
<gene>
    <name evidence="4" type="primary">LOC109714530</name>
</gene>
<name>A0A6P5FMU8_ANACO</name>
<keyword evidence="3" id="KW-1185">Reference proteome</keyword>
<reference evidence="4" key="2">
    <citation type="submission" date="2025-08" db="UniProtKB">
        <authorList>
            <consortium name="RefSeq"/>
        </authorList>
    </citation>
    <scope>IDENTIFICATION</scope>
    <source>
        <tissue evidence="4">Leaf</tissue>
    </source>
</reference>
<accession>A0A6P5FMU8</accession>
<dbReference type="PANTHER" id="PTHR46931">
    <property type="entry name" value="CRIB DOMAIN-CONTAINING PROTEIN RIC2"/>
    <property type="match status" value="1"/>
</dbReference>
<dbReference type="SMART" id="SM00285">
    <property type="entry name" value="PBD"/>
    <property type="match status" value="1"/>
</dbReference>
<dbReference type="Pfam" id="PF00786">
    <property type="entry name" value="PBD"/>
    <property type="match status" value="1"/>
</dbReference>